<feature type="transmembrane region" description="Helical" evidence="2">
    <location>
        <begin position="95"/>
        <end position="113"/>
    </location>
</feature>
<evidence type="ECO:0000313" key="3">
    <source>
        <dbReference type="EMBL" id="ADJ22006.1"/>
    </source>
</evidence>
<evidence type="ECO:0000256" key="1">
    <source>
        <dbReference type="SAM" id="MobiDB-lite"/>
    </source>
</evidence>
<dbReference type="KEGG" id="hdn:Hden_0180"/>
<organism evidence="3 4">
    <name type="scientific">Hyphomicrobium denitrificans (strain ATCC 51888 / DSM 1869 / NCIMB 11706 / TK 0415)</name>
    <dbReference type="NCBI Taxonomy" id="582899"/>
    <lineage>
        <taxon>Bacteria</taxon>
        <taxon>Pseudomonadati</taxon>
        <taxon>Pseudomonadota</taxon>
        <taxon>Alphaproteobacteria</taxon>
        <taxon>Hyphomicrobiales</taxon>
        <taxon>Hyphomicrobiaceae</taxon>
        <taxon>Hyphomicrobium</taxon>
    </lineage>
</organism>
<keyword evidence="2" id="KW-1133">Transmembrane helix</keyword>
<dbReference type="HOGENOM" id="CLU_1989583_0_0_5"/>
<evidence type="ECO:0000256" key="2">
    <source>
        <dbReference type="SAM" id="Phobius"/>
    </source>
</evidence>
<proteinExistence type="predicted"/>
<feature type="transmembrane region" description="Helical" evidence="2">
    <location>
        <begin position="50"/>
        <end position="83"/>
    </location>
</feature>
<keyword evidence="2" id="KW-0812">Transmembrane</keyword>
<dbReference type="Proteomes" id="UP000002033">
    <property type="component" value="Chromosome"/>
</dbReference>
<evidence type="ECO:0000313" key="4">
    <source>
        <dbReference type="Proteomes" id="UP000002033"/>
    </source>
</evidence>
<keyword evidence="4" id="KW-1185">Reference proteome</keyword>
<accession>D8JQ85</accession>
<dbReference type="EMBL" id="CP002083">
    <property type="protein sequence ID" value="ADJ22006.1"/>
    <property type="molecule type" value="Genomic_DNA"/>
</dbReference>
<dbReference type="AlphaFoldDB" id="D8JQ85"/>
<keyword evidence="2" id="KW-0472">Membrane</keyword>
<protein>
    <submittedName>
        <fullName evidence="3">Uncharacterized protein</fullName>
    </submittedName>
</protein>
<reference evidence="4" key="1">
    <citation type="journal article" date="2011" name="J. Bacteriol.">
        <title>Genome sequences of eight morphologically diverse alphaproteobacteria.</title>
        <authorList>
            <consortium name="US DOE Joint Genome Institute"/>
            <person name="Brown P.J."/>
            <person name="Kysela D.T."/>
            <person name="Buechlein A."/>
            <person name="Hemmerich C."/>
            <person name="Brun Y.V."/>
        </authorList>
    </citation>
    <scope>NUCLEOTIDE SEQUENCE [LARGE SCALE GENOMIC DNA]</scope>
    <source>
        <strain evidence="4">ATCC 51888 / DSM 1869 / NCIB 11706 / TK 0415</strain>
    </source>
</reference>
<feature type="region of interest" description="Disordered" evidence="1">
    <location>
        <begin position="1"/>
        <end position="20"/>
    </location>
</feature>
<gene>
    <name evidence="3" type="ordered locus">Hden_0180</name>
</gene>
<sequence length="125" mass="13676">MNHPSAMRRDSPSKSDETANDNVAHMLSAASVYSIAEKLSQKIRDNPARALFIAFLVSIFFLKGGVSQVVAVACFAVSWILIFRKPRSSELPTPLMAPIVVAFLIASEMRLLLPPYGSVKNAKDQ</sequence>
<name>D8JQ85_HYPDA</name>
<feature type="compositionally biased region" description="Basic and acidic residues" evidence="1">
    <location>
        <begin position="7"/>
        <end position="17"/>
    </location>
</feature>